<dbReference type="EMBL" id="JAWDGP010006562">
    <property type="protein sequence ID" value="KAK3738941.1"/>
    <property type="molecule type" value="Genomic_DNA"/>
</dbReference>
<proteinExistence type="predicted"/>
<dbReference type="AlphaFoldDB" id="A0AAE1CVI2"/>
<organism evidence="1 2">
    <name type="scientific">Elysia crispata</name>
    <name type="common">lettuce slug</name>
    <dbReference type="NCBI Taxonomy" id="231223"/>
    <lineage>
        <taxon>Eukaryota</taxon>
        <taxon>Metazoa</taxon>
        <taxon>Spiralia</taxon>
        <taxon>Lophotrochozoa</taxon>
        <taxon>Mollusca</taxon>
        <taxon>Gastropoda</taxon>
        <taxon>Heterobranchia</taxon>
        <taxon>Euthyneura</taxon>
        <taxon>Panpulmonata</taxon>
        <taxon>Sacoglossa</taxon>
        <taxon>Placobranchoidea</taxon>
        <taxon>Plakobranchidae</taxon>
        <taxon>Elysia</taxon>
    </lineage>
</organism>
<sequence length="76" mass="8486">MAGYFGIGFPVYKGSAVLIGRNLSRERLIVRAESKGSHSDNLRMMPLQWASECRPQAHEIMALRVQVLRVQVSKGS</sequence>
<evidence type="ECO:0000313" key="1">
    <source>
        <dbReference type="EMBL" id="KAK3738941.1"/>
    </source>
</evidence>
<accession>A0AAE1CVI2</accession>
<dbReference type="Proteomes" id="UP001283361">
    <property type="component" value="Unassembled WGS sequence"/>
</dbReference>
<reference evidence="1" key="1">
    <citation type="journal article" date="2023" name="G3 (Bethesda)">
        <title>A reference genome for the long-term kleptoplast-retaining sea slug Elysia crispata morphotype clarki.</title>
        <authorList>
            <person name="Eastman K.E."/>
            <person name="Pendleton A.L."/>
            <person name="Shaikh M.A."/>
            <person name="Suttiyut T."/>
            <person name="Ogas R."/>
            <person name="Tomko P."/>
            <person name="Gavelis G."/>
            <person name="Widhalm J.R."/>
            <person name="Wisecaver J.H."/>
        </authorList>
    </citation>
    <scope>NUCLEOTIDE SEQUENCE</scope>
    <source>
        <strain evidence="1">ECLA1</strain>
    </source>
</reference>
<evidence type="ECO:0000313" key="2">
    <source>
        <dbReference type="Proteomes" id="UP001283361"/>
    </source>
</evidence>
<gene>
    <name evidence="1" type="ORF">RRG08_006508</name>
</gene>
<comment type="caution">
    <text evidence="1">The sequence shown here is derived from an EMBL/GenBank/DDBJ whole genome shotgun (WGS) entry which is preliminary data.</text>
</comment>
<name>A0AAE1CVI2_9GAST</name>
<protein>
    <submittedName>
        <fullName evidence="1">Uncharacterized protein</fullName>
    </submittedName>
</protein>
<keyword evidence="2" id="KW-1185">Reference proteome</keyword>